<evidence type="ECO:0000313" key="2">
    <source>
        <dbReference type="Proteomes" id="UP000001861"/>
    </source>
</evidence>
<dbReference type="InParanoid" id="D6RP46"/>
<protein>
    <submittedName>
        <fullName evidence="1">Uncharacterized protein</fullName>
    </submittedName>
</protein>
<dbReference type="GeneID" id="9378131"/>
<keyword evidence="2" id="KW-1185">Reference proteome</keyword>
<sequence length="290" mass="32702">MAACHSHRQSRASDIQVPLSLLSHTKADCTEYRKHNDHTLNDARPRPRYSKRMGTYGGLYLSSIFRVVDGMMGSYRKLGFLSTPPVPERSPTHVNAAGFVSPPEFPRLRRSSREATRALENVPMMQIAAVSNCNVFIMELSKGPLSTTKAKERPEWLREFNILKVPRTSLSNRDSNTFGKSRLCASLSIQSPFSSTDVFIFKQGLRRDFPLQPCEQTSSTGYHDLIDNRRAGLGLVITNKLSLANGVEWITEFEVKRLVLLFSHGIMRDSHGSKTQARARSTKKDSFVFH</sequence>
<dbReference type="VEuPathDB" id="FungiDB:CC1G_14952"/>
<dbReference type="RefSeq" id="XP_002910621.1">
    <property type="nucleotide sequence ID" value="XM_002910575.1"/>
</dbReference>
<proteinExistence type="predicted"/>
<comment type="caution">
    <text evidence="1">The sequence shown here is derived from an EMBL/GenBank/DDBJ whole genome shotgun (WGS) entry which is preliminary data.</text>
</comment>
<name>D6RP46_COPC7</name>
<reference evidence="1 2" key="1">
    <citation type="journal article" date="2010" name="Proc. Natl. Acad. Sci. U.S.A.">
        <title>Insights into evolution of multicellular fungi from the assembled chromosomes of the mushroom Coprinopsis cinerea (Coprinus cinereus).</title>
        <authorList>
            <person name="Stajich J.E."/>
            <person name="Wilke S.K."/>
            <person name="Ahren D."/>
            <person name="Au C.H."/>
            <person name="Birren B.W."/>
            <person name="Borodovsky M."/>
            <person name="Burns C."/>
            <person name="Canback B."/>
            <person name="Casselton L.A."/>
            <person name="Cheng C.K."/>
            <person name="Deng J."/>
            <person name="Dietrich F.S."/>
            <person name="Fargo D.C."/>
            <person name="Farman M.L."/>
            <person name="Gathman A.C."/>
            <person name="Goldberg J."/>
            <person name="Guigo R."/>
            <person name="Hoegger P.J."/>
            <person name="Hooker J.B."/>
            <person name="Huggins A."/>
            <person name="James T.Y."/>
            <person name="Kamada T."/>
            <person name="Kilaru S."/>
            <person name="Kodira C."/>
            <person name="Kues U."/>
            <person name="Kupfer D."/>
            <person name="Kwan H.S."/>
            <person name="Lomsadze A."/>
            <person name="Li W."/>
            <person name="Lilly W.W."/>
            <person name="Ma L.J."/>
            <person name="Mackey A.J."/>
            <person name="Manning G."/>
            <person name="Martin F."/>
            <person name="Muraguchi H."/>
            <person name="Natvig D.O."/>
            <person name="Palmerini H."/>
            <person name="Ramesh M.A."/>
            <person name="Rehmeyer C.J."/>
            <person name="Roe B.A."/>
            <person name="Shenoy N."/>
            <person name="Stanke M."/>
            <person name="Ter-Hovhannisyan V."/>
            <person name="Tunlid A."/>
            <person name="Velagapudi R."/>
            <person name="Vision T.J."/>
            <person name="Zeng Q."/>
            <person name="Zolan M.E."/>
            <person name="Pukkila P.J."/>
        </authorList>
    </citation>
    <scope>NUCLEOTIDE SEQUENCE [LARGE SCALE GENOMIC DNA]</scope>
    <source>
        <strain evidence="2">Okayama-7 / 130 / ATCC MYA-4618 / FGSC 9003</strain>
    </source>
</reference>
<accession>D6RP46</accession>
<dbReference type="HOGENOM" id="CLU_959829_0_0_1"/>
<evidence type="ECO:0000313" key="1">
    <source>
        <dbReference type="EMBL" id="EFI27127.1"/>
    </source>
</evidence>
<dbReference type="AlphaFoldDB" id="D6RP46"/>
<dbReference type="EMBL" id="AACS02000008">
    <property type="protein sequence ID" value="EFI27127.1"/>
    <property type="molecule type" value="Genomic_DNA"/>
</dbReference>
<organism evidence="1 2">
    <name type="scientific">Coprinopsis cinerea (strain Okayama-7 / 130 / ATCC MYA-4618 / FGSC 9003)</name>
    <name type="common">Inky cap fungus</name>
    <name type="synonym">Hormographiella aspergillata</name>
    <dbReference type="NCBI Taxonomy" id="240176"/>
    <lineage>
        <taxon>Eukaryota</taxon>
        <taxon>Fungi</taxon>
        <taxon>Dikarya</taxon>
        <taxon>Basidiomycota</taxon>
        <taxon>Agaricomycotina</taxon>
        <taxon>Agaricomycetes</taxon>
        <taxon>Agaricomycetidae</taxon>
        <taxon>Agaricales</taxon>
        <taxon>Agaricineae</taxon>
        <taxon>Psathyrellaceae</taxon>
        <taxon>Coprinopsis</taxon>
    </lineage>
</organism>
<dbReference type="KEGG" id="cci:CC1G_14952"/>
<gene>
    <name evidence="1" type="ORF">CC1G_14952</name>
</gene>
<dbReference type="Proteomes" id="UP000001861">
    <property type="component" value="Unassembled WGS sequence"/>
</dbReference>